<dbReference type="PROSITE" id="PS00373">
    <property type="entry name" value="GART"/>
    <property type="match status" value="1"/>
</dbReference>
<gene>
    <name evidence="8 11" type="primary">fmt</name>
    <name evidence="11" type="ORF">FRZ61_05040</name>
</gene>
<evidence type="ECO:0000256" key="3">
    <source>
        <dbReference type="ARBA" id="ARBA00012261"/>
    </source>
</evidence>
<dbReference type="InterPro" id="IPR005793">
    <property type="entry name" value="Formyl_trans_C"/>
</dbReference>
<comment type="function">
    <text evidence="1 8">Attaches a formyl group to the free amino group of methionyl-tRNA(fMet). The formyl group appears to play a dual role in the initiator identity of N-formylmethionyl-tRNA by promoting its recognition by IF2 and preventing the misappropriation of this tRNA by the elongation apparatus.</text>
</comment>
<dbReference type="InterPro" id="IPR011034">
    <property type="entry name" value="Formyl_transferase-like_C_sf"/>
</dbReference>
<dbReference type="SUPFAM" id="SSF50486">
    <property type="entry name" value="FMT C-terminal domain-like"/>
    <property type="match status" value="1"/>
</dbReference>
<dbReference type="KEGG" id="hadh:FRZ61_05040"/>
<proteinExistence type="inferred from homology"/>
<reference evidence="11 12" key="1">
    <citation type="submission" date="2019-08" db="EMBL/GenBank/DDBJ databases">
        <title>Hyperibacter terrae gen. nov., sp. nov. and Hyperibacter viscosus sp. nov., two new members in the family Rhodospirillaceae isolated from the rhizosphere of Hypericum perforatum.</title>
        <authorList>
            <person name="Noviana Z."/>
        </authorList>
    </citation>
    <scope>NUCLEOTIDE SEQUENCE [LARGE SCALE GENOMIC DNA]</scope>
    <source>
        <strain evidence="11 12">R5959</strain>
    </source>
</reference>
<comment type="catalytic activity">
    <reaction evidence="7 8">
        <text>L-methionyl-tRNA(fMet) + (6R)-10-formyltetrahydrofolate = N-formyl-L-methionyl-tRNA(fMet) + (6S)-5,6,7,8-tetrahydrofolate + H(+)</text>
        <dbReference type="Rhea" id="RHEA:24380"/>
        <dbReference type="Rhea" id="RHEA-COMP:9952"/>
        <dbReference type="Rhea" id="RHEA-COMP:9953"/>
        <dbReference type="ChEBI" id="CHEBI:15378"/>
        <dbReference type="ChEBI" id="CHEBI:57453"/>
        <dbReference type="ChEBI" id="CHEBI:78530"/>
        <dbReference type="ChEBI" id="CHEBI:78844"/>
        <dbReference type="ChEBI" id="CHEBI:195366"/>
        <dbReference type="EC" id="2.1.2.9"/>
    </reaction>
</comment>
<dbReference type="InterPro" id="IPR037022">
    <property type="entry name" value="Formyl_trans_C_sf"/>
</dbReference>
<dbReference type="OrthoDB" id="9802815at2"/>
<feature type="binding site" evidence="8">
    <location>
        <begin position="112"/>
        <end position="115"/>
    </location>
    <ligand>
        <name>(6S)-5,6,7,8-tetrahydrofolate</name>
        <dbReference type="ChEBI" id="CHEBI:57453"/>
    </ligand>
</feature>
<evidence type="ECO:0000313" key="11">
    <source>
        <dbReference type="EMBL" id="QEX20587.1"/>
    </source>
</evidence>
<dbReference type="InterPro" id="IPR001555">
    <property type="entry name" value="GART_AS"/>
</dbReference>
<dbReference type="Pfam" id="PF02911">
    <property type="entry name" value="Formyl_trans_C"/>
    <property type="match status" value="1"/>
</dbReference>
<dbReference type="PANTHER" id="PTHR11138">
    <property type="entry name" value="METHIONYL-TRNA FORMYLTRANSFERASE"/>
    <property type="match status" value="1"/>
</dbReference>
<accession>A0A5J6MTV2</accession>
<keyword evidence="6 8" id="KW-0648">Protein biosynthesis</keyword>
<feature type="domain" description="Formyl transferase N-terminal" evidence="9">
    <location>
        <begin position="8"/>
        <end position="182"/>
    </location>
</feature>
<evidence type="ECO:0000256" key="1">
    <source>
        <dbReference type="ARBA" id="ARBA00002606"/>
    </source>
</evidence>
<dbReference type="GO" id="GO:0005829">
    <property type="term" value="C:cytosol"/>
    <property type="evidence" value="ECO:0007669"/>
    <property type="project" value="TreeGrafter"/>
</dbReference>
<evidence type="ECO:0000259" key="9">
    <source>
        <dbReference type="Pfam" id="PF00551"/>
    </source>
</evidence>
<evidence type="ECO:0000256" key="6">
    <source>
        <dbReference type="ARBA" id="ARBA00022917"/>
    </source>
</evidence>
<sequence length="314" mass="33457">MTPLTLAFMGTPEFACPALKALVEAGHRIAAVYSQPPRPAGRGQRDQPSPVQRLAEHHGLEVRTPASLKSESEQAAFRALGLDAAVVVAYGLILPPAVLTAPRRGCLNIHASLLPRWRGAAPIQRAILAGDAETGITIMQMDKGLDTGAILTQERSAIEPDDTAATLHDRLSLMGARLILEALDALAAGRLEAKPQPAEGVTYAAKLERQEARIDWREPASLIHRRLRAFTPWPGLWFEAKGERLRVLDMRPLPIGTGEAPGTILGPAGQAALAVACGEGTVLAVEQLQRPGKKPVAAADLLRGFPLEAGTRLT</sequence>
<dbReference type="FunFam" id="3.40.50.12230:FF:000001">
    <property type="entry name" value="Methionyl-tRNA formyltransferase"/>
    <property type="match status" value="1"/>
</dbReference>
<dbReference type="InterPro" id="IPR036477">
    <property type="entry name" value="Formyl_transf_N_sf"/>
</dbReference>
<dbReference type="InterPro" id="IPR005794">
    <property type="entry name" value="Fmt"/>
</dbReference>
<dbReference type="InterPro" id="IPR044135">
    <property type="entry name" value="Met-tRNA-FMT_C"/>
</dbReference>
<evidence type="ECO:0000259" key="10">
    <source>
        <dbReference type="Pfam" id="PF02911"/>
    </source>
</evidence>
<dbReference type="EMBL" id="CP042582">
    <property type="protein sequence ID" value="QEX20587.1"/>
    <property type="molecule type" value="Genomic_DNA"/>
</dbReference>
<evidence type="ECO:0000256" key="4">
    <source>
        <dbReference type="ARBA" id="ARBA00016014"/>
    </source>
</evidence>
<dbReference type="AlphaFoldDB" id="A0A5J6MTV2"/>
<dbReference type="InterPro" id="IPR002376">
    <property type="entry name" value="Formyl_transf_N"/>
</dbReference>
<evidence type="ECO:0000256" key="7">
    <source>
        <dbReference type="ARBA" id="ARBA00048558"/>
    </source>
</evidence>
<organism evidence="11 12">
    <name type="scientific">Hypericibacter adhaerens</name>
    <dbReference type="NCBI Taxonomy" id="2602016"/>
    <lineage>
        <taxon>Bacteria</taxon>
        <taxon>Pseudomonadati</taxon>
        <taxon>Pseudomonadota</taxon>
        <taxon>Alphaproteobacteria</taxon>
        <taxon>Rhodospirillales</taxon>
        <taxon>Dongiaceae</taxon>
        <taxon>Hypericibacter</taxon>
    </lineage>
</organism>
<dbReference type="CDD" id="cd08704">
    <property type="entry name" value="Met_tRNA_FMT_C"/>
    <property type="match status" value="1"/>
</dbReference>
<dbReference type="EC" id="2.1.2.9" evidence="3 8"/>
<dbReference type="PANTHER" id="PTHR11138:SF5">
    <property type="entry name" value="METHIONYL-TRNA FORMYLTRANSFERASE, MITOCHONDRIAL"/>
    <property type="match status" value="1"/>
</dbReference>
<keyword evidence="12" id="KW-1185">Reference proteome</keyword>
<dbReference type="GO" id="GO:0004479">
    <property type="term" value="F:methionyl-tRNA formyltransferase activity"/>
    <property type="evidence" value="ECO:0007669"/>
    <property type="project" value="UniProtKB-UniRule"/>
</dbReference>
<dbReference type="CDD" id="cd08646">
    <property type="entry name" value="FMT_core_Met-tRNA-FMT_N"/>
    <property type="match status" value="1"/>
</dbReference>
<evidence type="ECO:0000256" key="5">
    <source>
        <dbReference type="ARBA" id="ARBA00022679"/>
    </source>
</evidence>
<dbReference type="Proteomes" id="UP000325797">
    <property type="component" value="Chromosome"/>
</dbReference>
<dbReference type="Gene3D" id="3.40.50.170">
    <property type="entry name" value="Formyl transferase, N-terminal domain"/>
    <property type="match status" value="1"/>
</dbReference>
<dbReference type="SUPFAM" id="SSF53328">
    <property type="entry name" value="Formyltransferase"/>
    <property type="match status" value="1"/>
</dbReference>
<evidence type="ECO:0000313" key="12">
    <source>
        <dbReference type="Proteomes" id="UP000325797"/>
    </source>
</evidence>
<comment type="similarity">
    <text evidence="2 8">Belongs to the Fmt family.</text>
</comment>
<dbReference type="Gene3D" id="3.10.25.10">
    <property type="entry name" value="Formyl transferase, C-terminal domain"/>
    <property type="match status" value="1"/>
</dbReference>
<name>A0A5J6MTV2_9PROT</name>
<protein>
    <recommendedName>
        <fullName evidence="4 8">Methionyl-tRNA formyltransferase</fullName>
        <ecNumber evidence="3 8">2.1.2.9</ecNumber>
    </recommendedName>
</protein>
<dbReference type="InterPro" id="IPR041711">
    <property type="entry name" value="Met-tRNA-FMT_N"/>
</dbReference>
<evidence type="ECO:0000256" key="8">
    <source>
        <dbReference type="HAMAP-Rule" id="MF_00182"/>
    </source>
</evidence>
<dbReference type="HAMAP" id="MF_00182">
    <property type="entry name" value="Formyl_trans"/>
    <property type="match status" value="1"/>
</dbReference>
<dbReference type="RefSeq" id="WP_151114822.1">
    <property type="nucleotide sequence ID" value="NZ_CP042582.1"/>
</dbReference>
<dbReference type="NCBIfam" id="TIGR00460">
    <property type="entry name" value="fmt"/>
    <property type="match status" value="1"/>
</dbReference>
<dbReference type="Pfam" id="PF00551">
    <property type="entry name" value="Formyl_trans_N"/>
    <property type="match status" value="1"/>
</dbReference>
<feature type="domain" description="Formyl transferase C-terminal" evidence="10">
    <location>
        <begin position="206"/>
        <end position="305"/>
    </location>
</feature>
<keyword evidence="5 8" id="KW-0808">Transferase</keyword>
<evidence type="ECO:0000256" key="2">
    <source>
        <dbReference type="ARBA" id="ARBA00010699"/>
    </source>
</evidence>